<dbReference type="Gene3D" id="1.10.10.10">
    <property type="entry name" value="Winged helix-like DNA-binding domain superfamily/Winged helix DNA-binding domain"/>
    <property type="match status" value="1"/>
</dbReference>
<reference evidence="1 2" key="1">
    <citation type="journal article" date="2011" name="J. Bacteriol.">
        <title>Complete genome sequence of Algoriphagus sp. PR1, bacterial prey of a colony-forming choanoflagellate.</title>
        <authorList>
            <person name="Alegado R.A."/>
            <person name="Ferriera S."/>
            <person name="Nusbaum C."/>
            <person name="Young S.K."/>
            <person name="Zeng Q."/>
            <person name="Imamovic A."/>
            <person name="Fairclough S.R."/>
            <person name="King N."/>
        </authorList>
    </citation>
    <scope>NUCLEOTIDE SEQUENCE [LARGE SCALE GENOMIC DNA]</scope>
    <source>
        <strain evidence="1 2">PR1</strain>
    </source>
</reference>
<comment type="caution">
    <text evidence="1">The sequence shown here is derived from an EMBL/GenBank/DDBJ whole genome shotgun (WGS) entry which is preliminary data.</text>
</comment>
<dbReference type="InterPro" id="IPR036388">
    <property type="entry name" value="WH-like_DNA-bd_sf"/>
</dbReference>
<dbReference type="AlphaFoldDB" id="A3HSN9"/>
<dbReference type="STRING" id="388413.ALPR1_11590"/>
<evidence type="ECO:0000313" key="2">
    <source>
        <dbReference type="Proteomes" id="UP000003919"/>
    </source>
</evidence>
<name>A3HSN9_9BACT</name>
<dbReference type="EMBL" id="CM001023">
    <property type="protein sequence ID" value="EAZ82857.1"/>
    <property type="molecule type" value="Genomic_DNA"/>
</dbReference>
<organism evidence="1 2">
    <name type="scientific">Algoriphagus machipongonensis</name>
    <dbReference type="NCBI Taxonomy" id="388413"/>
    <lineage>
        <taxon>Bacteria</taxon>
        <taxon>Pseudomonadati</taxon>
        <taxon>Bacteroidota</taxon>
        <taxon>Cytophagia</taxon>
        <taxon>Cytophagales</taxon>
        <taxon>Cyclobacteriaceae</taxon>
        <taxon>Algoriphagus</taxon>
    </lineage>
</organism>
<gene>
    <name evidence="1" type="ORF">ALPR1_11590</name>
</gene>
<dbReference type="OrthoDB" id="711646at2"/>
<dbReference type="RefSeq" id="WP_008200706.1">
    <property type="nucleotide sequence ID" value="NZ_CM001023.1"/>
</dbReference>
<dbReference type="EMBL" id="AAXU02000001">
    <property type="protein sequence ID" value="EAZ82857.1"/>
    <property type="molecule type" value="Genomic_DNA"/>
</dbReference>
<proteinExistence type="predicted"/>
<keyword evidence="2" id="KW-1185">Reference proteome</keyword>
<accession>A3HSN9</accession>
<dbReference type="Proteomes" id="UP000003919">
    <property type="component" value="Chromosome"/>
</dbReference>
<sequence>MNILKTAILDMCRRNKNSFFPAVNVIRQMFPMDWKAFIPELQEVLISMHKDGELEMDQTIDQGILTEDIKIRCLSKPKS</sequence>
<evidence type="ECO:0000313" key="1">
    <source>
        <dbReference type="EMBL" id="EAZ82857.1"/>
    </source>
</evidence>
<dbReference type="HOGENOM" id="CLU_2598249_0_0_10"/>
<protein>
    <submittedName>
        <fullName evidence="1">Uncharacterized protein</fullName>
    </submittedName>
</protein>